<gene>
    <name evidence="1" type="ORF">SAMN05421760_10341</name>
</gene>
<organism evidence="1 2">
    <name type="scientific">Neptunomonas antarctica</name>
    <dbReference type="NCBI Taxonomy" id="619304"/>
    <lineage>
        <taxon>Bacteria</taxon>
        <taxon>Pseudomonadati</taxon>
        <taxon>Pseudomonadota</taxon>
        <taxon>Gammaproteobacteria</taxon>
        <taxon>Oceanospirillales</taxon>
        <taxon>Oceanospirillaceae</taxon>
        <taxon>Neptunomonas</taxon>
    </lineage>
</organism>
<keyword evidence="2" id="KW-1185">Reference proteome</keyword>
<protein>
    <submittedName>
        <fullName evidence="1">Uncharacterized protein</fullName>
    </submittedName>
</protein>
<evidence type="ECO:0000313" key="2">
    <source>
        <dbReference type="Proteomes" id="UP000185999"/>
    </source>
</evidence>
<reference evidence="2" key="1">
    <citation type="submission" date="2017-01" db="EMBL/GenBank/DDBJ databases">
        <authorList>
            <person name="Varghese N."/>
            <person name="Submissions S."/>
        </authorList>
    </citation>
    <scope>NUCLEOTIDE SEQUENCE [LARGE SCALE GENOMIC DNA]</scope>
    <source>
        <strain evidence="2">DSM 22306</strain>
    </source>
</reference>
<evidence type="ECO:0000313" key="1">
    <source>
        <dbReference type="EMBL" id="SIS66099.1"/>
    </source>
</evidence>
<proteinExistence type="predicted"/>
<accession>A0A1N7KWW2</accession>
<dbReference type="AlphaFoldDB" id="A0A1N7KWW2"/>
<dbReference type="EMBL" id="FTOE01000003">
    <property type="protein sequence ID" value="SIS66099.1"/>
    <property type="molecule type" value="Genomic_DNA"/>
</dbReference>
<sequence length="72" mass="8687">MYRRNLKDYRVKTFFKFASLKMDSVMTVESALAFDSCFNFEYSPDVIYFDALPIFIRRINTWRTAVTFLSQY</sequence>
<name>A0A1N7KWW2_9GAMM</name>
<dbReference type="Proteomes" id="UP000185999">
    <property type="component" value="Unassembled WGS sequence"/>
</dbReference>